<dbReference type="Proteomes" id="UP000305401">
    <property type="component" value="Unassembled WGS sequence"/>
</dbReference>
<gene>
    <name evidence="1" type="ORF">E5990_01400</name>
</gene>
<sequence>MYSEISKSGIFAMFRHGLGMDLSTAGYFSVIPGLLTAFSVFAAGARQLKIIDRILYVYLMLASLVVSAGVTADAILYSYWGFKLDTTPLFYFLSSPSSAMASVTGVEMIFGFVLFIVLALAFYAGLWAWVRFFPVNVVKSGKAFKFLGLVLLTAVLFLPIRGGITVSTMNLSNAYFSPDQKLNHGAVNALFSFLYSATHQNDFSGQFSYFEPEVAESVLSRFLNSVSDAGRQEADTVAAVRLSTLRPDVYVVILESFSAHLVPCLGGDSVAVNLDSISRNGVLFSNMYASSFRTDRALPAILSGYPGQPTTSIMKFVDKTDNLPSFPHALKDNGYTLSYYYGGDVNFTNMKAYLVSAGFDKIISDKDFPVSERLSKWGVHDDKVFSRQLADMRSDTDAASPRLTVIQTSSSHEPFKVPYVSRHTDERKNAFAYADNSLGRWIDSLSVSPRWDSTLVVIVPDHYSVWPRNLKEPASRHHVPMVLTGGAVVSPPASIDAICSQTDIAATVLGLLGIDAADFPFSNNILSPGSPGMAFFSEPEFAAIVTANDTAVVSVATGEPLVGEPAAVDAVRAYLQILYSDLQSK</sequence>
<reference evidence="1" key="1">
    <citation type="submission" date="2019-04" db="EMBL/GenBank/DDBJ databases">
        <title>Microbes associate with the intestines of laboratory mice.</title>
        <authorList>
            <person name="Navarre W."/>
            <person name="Wong E."/>
            <person name="Huang K.C."/>
            <person name="Tropini C."/>
            <person name="Ng K."/>
            <person name="Yu B."/>
        </authorList>
    </citation>
    <scope>NUCLEOTIDE SEQUENCE</scope>
    <source>
        <strain evidence="1">NM86_A22</strain>
    </source>
</reference>
<evidence type="ECO:0000313" key="2">
    <source>
        <dbReference type="Proteomes" id="UP000305401"/>
    </source>
</evidence>
<name>A0AC61S877_9BACT</name>
<evidence type="ECO:0000313" key="1">
    <source>
        <dbReference type="EMBL" id="THG54957.1"/>
    </source>
</evidence>
<keyword evidence="2" id="KW-1185">Reference proteome</keyword>
<protein>
    <submittedName>
        <fullName evidence="1">LTA synthase family protein</fullName>
    </submittedName>
</protein>
<organism evidence="1 2">
    <name type="scientific">Muribaculum caecicola</name>
    <dbReference type="NCBI Taxonomy" id="3038144"/>
    <lineage>
        <taxon>Bacteria</taxon>
        <taxon>Pseudomonadati</taxon>
        <taxon>Bacteroidota</taxon>
        <taxon>Bacteroidia</taxon>
        <taxon>Bacteroidales</taxon>
        <taxon>Muribaculaceae</taxon>
        <taxon>Muribaculum</taxon>
    </lineage>
</organism>
<proteinExistence type="predicted"/>
<dbReference type="EMBL" id="SSTG01000007">
    <property type="protein sequence ID" value="THG54957.1"/>
    <property type="molecule type" value="Genomic_DNA"/>
</dbReference>
<accession>A0AC61S877</accession>
<comment type="caution">
    <text evidence="1">The sequence shown here is derived from an EMBL/GenBank/DDBJ whole genome shotgun (WGS) entry which is preliminary data.</text>
</comment>